<dbReference type="Pfam" id="PF00534">
    <property type="entry name" value="Glycos_transf_1"/>
    <property type="match status" value="1"/>
</dbReference>
<evidence type="ECO:0000313" key="6">
    <source>
        <dbReference type="EMBL" id="WLF49093.1"/>
    </source>
</evidence>
<accession>A0AAX3YII0</accession>
<dbReference type="PANTHER" id="PTHR12526:SF510">
    <property type="entry name" value="D-INOSITOL 3-PHOSPHATE GLYCOSYLTRANSFERASE"/>
    <property type="match status" value="1"/>
</dbReference>
<keyword evidence="1 6" id="KW-0328">Glycosyltransferase</keyword>
<feature type="domain" description="Glycosyltransferase subfamily 4-like N-terminal" evidence="4">
    <location>
        <begin position="15"/>
        <end position="170"/>
    </location>
</feature>
<dbReference type="InterPro" id="IPR001296">
    <property type="entry name" value="Glyco_trans_1"/>
</dbReference>
<dbReference type="AlphaFoldDB" id="A0AAX3YII0"/>
<evidence type="ECO:0000313" key="7">
    <source>
        <dbReference type="Proteomes" id="UP001066327"/>
    </source>
</evidence>
<protein>
    <submittedName>
        <fullName evidence="6">Glycosyltransferase</fullName>
        <ecNumber evidence="6">2.4.-.-</ecNumber>
    </submittedName>
</protein>
<dbReference type="RefSeq" id="WP_269591874.1">
    <property type="nucleotide sequence ID" value="NZ_CP130953.1"/>
</dbReference>
<reference evidence="5" key="1">
    <citation type="submission" date="2022-12" db="EMBL/GenBank/DDBJ databases">
        <authorList>
            <person name="Krivoruchko A.V."/>
            <person name="Elkin A."/>
        </authorList>
    </citation>
    <scope>NUCLEOTIDE SEQUENCE</scope>
    <source>
        <strain evidence="5">IEGM 249</strain>
    </source>
</reference>
<dbReference type="EMBL" id="JAPWIS010000016">
    <property type="protein sequence ID" value="MCZ4587524.1"/>
    <property type="molecule type" value="Genomic_DNA"/>
</dbReference>
<name>A0AAX3YII0_RHOOP</name>
<reference evidence="6" key="2">
    <citation type="submission" date="2023-07" db="EMBL/GenBank/DDBJ databases">
        <title>Genomic analysis of Rhodococcus opacus VOC-14 with glycol ethers degradation activity.</title>
        <authorList>
            <person name="Narkevich D.A."/>
            <person name="Hlushen A.M."/>
            <person name="Akhremchuk A.E."/>
            <person name="Sikolenko M.A."/>
            <person name="Valentovich L.N."/>
        </authorList>
    </citation>
    <scope>NUCLEOTIDE SEQUENCE</scope>
    <source>
        <strain evidence="6">VOC-14</strain>
    </source>
</reference>
<evidence type="ECO:0000256" key="2">
    <source>
        <dbReference type="ARBA" id="ARBA00022679"/>
    </source>
</evidence>
<dbReference type="Proteomes" id="UP001231166">
    <property type="component" value="Chromosome"/>
</dbReference>
<dbReference type="GO" id="GO:0016757">
    <property type="term" value="F:glycosyltransferase activity"/>
    <property type="evidence" value="ECO:0007669"/>
    <property type="project" value="UniProtKB-KW"/>
</dbReference>
<proteinExistence type="predicted"/>
<feature type="domain" description="Glycosyl transferase family 1" evidence="3">
    <location>
        <begin position="185"/>
        <end position="333"/>
    </location>
</feature>
<dbReference type="EMBL" id="CP130953">
    <property type="protein sequence ID" value="WLF49093.1"/>
    <property type="molecule type" value="Genomic_DNA"/>
</dbReference>
<dbReference type="Proteomes" id="UP001066327">
    <property type="component" value="Unassembled WGS sequence"/>
</dbReference>
<dbReference type="EC" id="2.4.-.-" evidence="6"/>
<dbReference type="SUPFAM" id="SSF53756">
    <property type="entry name" value="UDP-Glycosyltransferase/glycogen phosphorylase"/>
    <property type="match status" value="1"/>
</dbReference>
<evidence type="ECO:0000259" key="3">
    <source>
        <dbReference type="Pfam" id="PF00534"/>
    </source>
</evidence>
<keyword evidence="2 6" id="KW-0808">Transferase</keyword>
<gene>
    <name evidence="5" type="ORF">O4328_28210</name>
    <name evidence="6" type="ORF">Q5707_08935</name>
</gene>
<dbReference type="Gene3D" id="3.40.50.2000">
    <property type="entry name" value="Glycogen Phosphorylase B"/>
    <property type="match status" value="2"/>
</dbReference>
<evidence type="ECO:0000259" key="4">
    <source>
        <dbReference type="Pfam" id="PF13579"/>
    </source>
</evidence>
<evidence type="ECO:0000313" key="8">
    <source>
        <dbReference type="Proteomes" id="UP001231166"/>
    </source>
</evidence>
<evidence type="ECO:0000313" key="5">
    <source>
        <dbReference type="EMBL" id="MCZ4587524.1"/>
    </source>
</evidence>
<dbReference type="InterPro" id="IPR028098">
    <property type="entry name" value="Glyco_trans_4-like_N"/>
</dbReference>
<evidence type="ECO:0000256" key="1">
    <source>
        <dbReference type="ARBA" id="ARBA00022676"/>
    </source>
</evidence>
<organism evidence="6 8">
    <name type="scientific">Rhodococcus opacus</name>
    <name type="common">Nocardia opaca</name>
    <dbReference type="NCBI Taxonomy" id="37919"/>
    <lineage>
        <taxon>Bacteria</taxon>
        <taxon>Bacillati</taxon>
        <taxon>Actinomycetota</taxon>
        <taxon>Actinomycetes</taxon>
        <taxon>Mycobacteriales</taxon>
        <taxon>Nocardiaceae</taxon>
        <taxon>Rhodococcus</taxon>
    </lineage>
</organism>
<dbReference type="PANTHER" id="PTHR12526">
    <property type="entry name" value="GLYCOSYLTRANSFERASE"/>
    <property type="match status" value="1"/>
</dbReference>
<dbReference type="Pfam" id="PF13579">
    <property type="entry name" value="Glyco_trans_4_4"/>
    <property type="match status" value="1"/>
</dbReference>
<keyword evidence="7" id="KW-1185">Reference proteome</keyword>
<sequence>MKFLLCMASIDPRKGGPSTAIREIAKALEDRGHSVTILAHDDGEATTGIDGNVIRFPLSNAVWQYSGGYRRWYKEHVREYDFVLITSIFLAHTYFCSREAKSAGVPYAIRPHGSLNREDIKIGRWKKVAYLRLLERKSLRDADFVFCTSHAEATQAKQIADVNAKVIPLGVNVDDHVVDRSNAKIDRTRMVFIGRYTRKKGIDVLIRAVALSRAQGVPITAVIAGPDDDGLLEDYKYLAEQSGVADAIQFEGFVGLERKKALFESACSFVLPSLDENFGIGVAEAMATCLPVIITPGVSHAELVNEYKAGLVTSRTPERLSAAIQELSELNEHSYREMSLSAARLVREQYSWEKTARLFTEYAAEAMSKYS</sequence>